<keyword evidence="12" id="KW-1185">Reference proteome</keyword>
<dbReference type="eggNOG" id="COG0462">
    <property type="taxonomic scope" value="Bacteria"/>
</dbReference>
<evidence type="ECO:0000256" key="8">
    <source>
        <dbReference type="ARBA" id="ARBA00022842"/>
    </source>
</evidence>
<dbReference type="GO" id="GO:0006164">
    <property type="term" value="P:purine nucleotide biosynthetic process"/>
    <property type="evidence" value="ECO:0007669"/>
    <property type="project" value="TreeGrafter"/>
</dbReference>
<evidence type="ECO:0000256" key="2">
    <source>
        <dbReference type="ARBA" id="ARBA00022679"/>
    </source>
</evidence>
<evidence type="ECO:0000313" key="11">
    <source>
        <dbReference type="EMBL" id="CAE77561.1"/>
    </source>
</evidence>
<dbReference type="InterPro" id="IPR029099">
    <property type="entry name" value="Pribosyltran_N"/>
</dbReference>
<dbReference type="PATRIC" id="fig|272632.4.peg.1035"/>
<evidence type="ECO:0000256" key="7">
    <source>
        <dbReference type="ARBA" id="ARBA00022840"/>
    </source>
</evidence>
<accession>Q6MS30</accession>
<organism evidence="11 12">
    <name type="scientific">Mycoplasma mycoides subsp. mycoides SC (strain CCUG 32753 / NCTC 10114 / PG1)</name>
    <dbReference type="NCBI Taxonomy" id="272632"/>
    <lineage>
        <taxon>Bacteria</taxon>
        <taxon>Bacillati</taxon>
        <taxon>Mycoplasmatota</taxon>
        <taxon>Mollicutes</taxon>
        <taxon>Mycoplasmataceae</taxon>
        <taxon>Mycoplasma</taxon>
    </lineage>
</organism>
<dbReference type="HOGENOM" id="CLU_033546_2_0_14"/>
<evidence type="ECO:0000256" key="4">
    <source>
        <dbReference type="ARBA" id="ARBA00022727"/>
    </source>
</evidence>
<dbReference type="FunFam" id="3.40.50.2020:FF:000007">
    <property type="entry name" value="Ribose-phosphate pyrophosphokinase"/>
    <property type="match status" value="1"/>
</dbReference>
<dbReference type="GO" id="GO:0009156">
    <property type="term" value="P:ribonucleoside monophosphate biosynthetic process"/>
    <property type="evidence" value="ECO:0007669"/>
    <property type="project" value="InterPro"/>
</dbReference>
<evidence type="ECO:0000259" key="10">
    <source>
        <dbReference type="Pfam" id="PF13793"/>
    </source>
</evidence>
<keyword evidence="2 11" id="KW-0808">Transferase</keyword>
<evidence type="ECO:0000256" key="9">
    <source>
        <dbReference type="ARBA" id="ARBA00049535"/>
    </source>
</evidence>
<keyword evidence="8" id="KW-0460">Magnesium</keyword>
<dbReference type="KEGG" id="mmy:MSC_0952"/>
<dbReference type="InterPro" id="IPR029057">
    <property type="entry name" value="PRTase-like"/>
</dbReference>
<dbReference type="GO" id="GO:0016301">
    <property type="term" value="F:kinase activity"/>
    <property type="evidence" value="ECO:0007669"/>
    <property type="project" value="UniProtKB-KW"/>
</dbReference>
<keyword evidence="6" id="KW-0418">Kinase</keyword>
<dbReference type="SUPFAM" id="SSF53271">
    <property type="entry name" value="PRTase-like"/>
    <property type="match status" value="1"/>
</dbReference>
<dbReference type="AlphaFoldDB" id="Q6MS30"/>
<dbReference type="GO" id="GO:0006015">
    <property type="term" value="P:5-phosphoribose 1-diphosphate biosynthetic process"/>
    <property type="evidence" value="ECO:0007669"/>
    <property type="project" value="TreeGrafter"/>
</dbReference>
<dbReference type="STRING" id="272632.MSC_0952"/>
<keyword evidence="5" id="KW-0547">Nucleotide-binding</keyword>
<evidence type="ECO:0000256" key="6">
    <source>
        <dbReference type="ARBA" id="ARBA00022777"/>
    </source>
</evidence>
<gene>
    <name evidence="11" type="primary">prs</name>
    <name evidence="11" type="ordered locus">MSC_0952</name>
</gene>
<dbReference type="GO" id="GO:0005737">
    <property type="term" value="C:cytoplasm"/>
    <property type="evidence" value="ECO:0007669"/>
    <property type="project" value="TreeGrafter"/>
</dbReference>
<comment type="catalytic activity">
    <reaction evidence="9">
        <text>D-ribose 5-phosphate + ATP = 5-phospho-alpha-D-ribose 1-diphosphate + AMP + H(+)</text>
        <dbReference type="Rhea" id="RHEA:15609"/>
        <dbReference type="ChEBI" id="CHEBI:15378"/>
        <dbReference type="ChEBI" id="CHEBI:30616"/>
        <dbReference type="ChEBI" id="CHEBI:58017"/>
        <dbReference type="ChEBI" id="CHEBI:78346"/>
        <dbReference type="ChEBI" id="CHEBI:456215"/>
        <dbReference type="EC" id="2.7.6.1"/>
    </reaction>
</comment>
<keyword evidence="3" id="KW-0479">Metal-binding</keyword>
<dbReference type="InterPro" id="IPR000842">
    <property type="entry name" value="PRib_PP_synth_CS"/>
</dbReference>
<dbReference type="InterPro" id="IPR005946">
    <property type="entry name" value="Rib-P_diPkinase"/>
</dbReference>
<proteinExistence type="predicted"/>
<dbReference type="InterPro" id="IPR000836">
    <property type="entry name" value="PRTase_dom"/>
</dbReference>
<dbReference type="EC" id="2.7.6.1" evidence="1"/>
<dbReference type="PANTHER" id="PTHR10210:SF41">
    <property type="entry name" value="RIBOSE-PHOSPHATE PYROPHOSPHOKINASE 1, CHLOROPLASTIC"/>
    <property type="match status" value="1"/>
</dbReference>
<dbReference type="GO" id="GO:0004749">
    <property type="term" value="F:ribose phosphate diphosphokinase activity"/>
    <property type="evidence" value="ECO:0007669"/>
    <property type="project" value="UniProtKB-EC"/>
</dbReference>
<dbReference type="CDD" id="cd06223">
    <property type="entry name" value="PRTases_typeI"/>
    <property type="match status" value="1"/>
</dbReference>
<dbReference type="Pfam" id="PF13793">
    <property type="entry name" value="Pribosyltran_N"/>
    <property type="match status" value="1"/>
</dbReference>
<evidence type="ECO:0000256" key="5">
    <source>
        <dbReference type="ARBA" id="ARBA00022741"/>
    </source>
</evidence>
<dbReference type="PROSITE" id="PS00114">
    <property type="entry name" value="PRPP_SYNTHASE"/>
    <property type="match status" value="1"/>
</dbReference>
<dbReference type="EMBL" id="BX293980">
    <property type="protein sequence ID" value="CAE77561.1"/>
    <property type="molecule type" value="Genomic_DNA"/>
</dbReference>
<dbReference type="Gene3D" id="3.40.50.2020">
    <property type="match status" value="2"/>
</dbReference>
<dbReference type="SMART" id="SM01400">
    <property type="entry name" value="Pribosyltran_N"/>
    <property type="match status" value="1"/>
</dbReference>
<evidence type="ECO:0000256" key="1">
    <source>
        <dbReference type="ARBA" id="ARBA00013247"/>
    </source>
</evidence>
<name>Q6MS30_MYCMS</name>
<dbReference type="GO" id="GO:0000287">
    <property type="term" value="F:magnesium ion binding"/>
    <property type="evidence" value="ECO:0007669"/>
    <property type="project" value="InterPro"/>
</dbReference>
<dbReference type="PANTHER" id="PTHR10210">
    <property type="entry name" value="RIBOSE-PHOSPHATE DIPHOSPHOKINASE FAMILY MEMBER"/>
    <property type="match status" value="1"/>
</dbReference>
<evidence type="ECO:0000256" key="3">
    <source>
        <dbReference type="ARBA" id="ARBA00022723"/>
    </source>
</evidence>
<sequence>MLFCYYYYWNEVIMDNKDIYVFGLSASQQLAKEVCHFLGVEQKVVKTTRFADGEILVESIDSVRGKEIYVIQSTSMPVNENLMELLIAIDAFKRGSAEKINVVIPYYGYARQDRKAKGRQPITAKLVADLLTKAGADRVIVFDIHSTQTMGFFDIPMDNFHTSQSLANEIVDTIIKEKFDPEKCILVSPDYGGLNRVHKVDSYTANMTNGIAVIGKRRPEPNKAEVEFVLGDIEGRTCFIIDDMIDTGGTIISGAKALKANGAKDVYIFACHGLFNGPAKERMTQAIKEGIVKNVVVTNTVEIPQERQFEGLKIVSVVPLLANMIKESQEHHSLTEVYNKNEDEIQLKIQDFMNHKN</sequence>
<keyword evidence="4" id="KW-0545">Nucleotide biosynthesis</keyword>
<feature type="domain" description="Ribose-phosphate pyrophosphokinase N-terminal" evidence="10">
    <location>
        <begin position="20"/>
        <end position="135"/>
    </location>
</feature>
<dbReference type="Proteomes" id="UP000001016">
    <property type="component" value="Chromosome"/>
</dbReference>
<dbReference type="NCBIfam" id="NF002320">
    <property type="entry name" value="PRK01259.1"/>
    <property type="match status" value="1"/>
</dbReference>
<dbReference type="GO" id="GO:0002189">
    <property type="term" value="C:ribose phosphate diphosphokinase complex"/>
    <property type="evidence" value="ECO:0007669"/>
    <property type="project" value="TreeGrafter"/>
</dbReference>
<keyword evidence="7" id="KW-0067">ATP-binding</keyword>
<dbReference type="NCBIfam" id="TIGR01251">
    <property type="entry name" value="ribP_PPkin"/>
    <property type="match status" value="1"/>
</dbReference>
<evidence type="ECO:0000313" key="12">
    <source>
        <dbReference type="Proteomes" id="UP000001016"/>
    </source>
</evidence>
<dbReference type="Pfam" id="PF14572">
    <property type="entry name" value="Pribosyl_synth"/>
    <property type="match status" value="1"/>
</dbReference>
<reference evidence="11 12" key="1">
    <citation type="journal article" date="2004" name="Genome Res.">
        <title>The genome sequence of Mycoplasma mycoides subsp. mycoides SC type strain PG1T, the causative agent of contagious bovine pleuropneumonia (CBPP).</title>
        <authorList>
            <person name="Westberg J."/>
            <person name="Persson A."/>
            <person name="Holmberg A."/>
            <person name="Goesmann A."/>
            <person name="Lundeberg J."/>
            <person name="Johansson K.-E."/>
            <person name="Pettersson B."/>
            <person name="Uhlen M."/>
        </authorList>
    </citation>
    <scope>NUCLEOTIDE SEQUENCE [LARGE SCALE GENOMIC DNA]</scope>
    <source>
        <strain evidence="11 12">PG1</strain>
    </source>
</reference>
<dbReference type="GO" id="GO:0005524">
    <property type="term" value="F:ATP binding"/>
    <property type="evidence" value="ECO:0007669"/>
    <property type="project" value="UniProtKB-KW"/>
</dbReference>
<protein>
    <recommendedName>
        <fullName evidence="1">ribose-phosphate diphosphokinase</fullName>
        <ecNumber evidence="1">2.7.6.1</ecNumber>
    </recommendedName>
</protein>